<protein>
    <submittedName>
        <fullName evidence="1">Uncharacterized protein</fullName>
    </submittedName>
</protein>
<evidence type="ECO:0000313" key="1">
    <source>
        <dbReference type="EMBL" id="KON34683.1"/>
    </source>
</evidence>
<dbReference type="Proteomes" id="UP000037237">
    <property type="component" value="Unassembled WGS sequence"/>
</dbReference>
<name>A0A0M0C1G4_9ARCH</name>
<comment type="caution">
    <text evidence="1">The sequence shown here is derived from an EMBL/GenBank/DDBJ whole genome shotgun (WGS) entry which is preliminary data.</text>
</comment>
<proteinExistence type="predicted"/>
<evidence type="ECO:0000313" key="2">
    <source>
        <dbReference type="Proteomes" id="UP000037237"/>
    </source>
</evidence>
<reference evidence="1 2" key="1">
    <citation type="submission" date="2015-06" db="EMBL/GenBank/DDBJ databases">
        <title>New insights into the roles of widespread benthic archaea in carbon and nitrogen cycling.</title>
        <authorList>
            <person name="Lazar C.S."/>
            <person name="Baker B.J."/>
            <person name="Seitz K.W."/>
            <person name="Hyde A.S."/>
            <person name="Dick G.J."/>
            <person name="Hinrichs K.-U."/>
            <person name="Teske A.P."/>
        </authorList>
    </citation>
    <scope>NUCLEOTIDE SEQUENCE [LARGE SCALE GENOMIC DNA]</scope>
    <source>
        <strain evidence="1">SG8-32-1</strain>
    </source>
</reference>
<gene>
    <name evidence="1" type="ORF">AC477_00110</name>
</gene>
<dbReference type="EMBL" id="LFWU01000001">
    <property type="protein sequence ID" value="KON34683.1"/>
    <property type="molecule type" value="Genomic_DNA"/>
</dbReference>
<sequence>MNDTHYSRIDELTEKQMEAFSKELSRIFKFGVACQMSGARNDTGSDDKGWPHIEFQCDGENLRLPLCDALEALQEVAMNYLATRFSFAILTEIISTEDFSEAVLHICMHDAFVLGFAMHELVEPDFSGVPNILEELSGRNR</sequence>
<organism evidence="1 2">
    <name type="scientific">miscellaneous Crenarchaeota group-1 archaeon SG8-32-1</name>
    <dbReference type="NCBI Taxonomy" id="1685124"/>
    <lineage>
        <taxon>Archaea</taxon>
        <taxon>Candidatus Bathyarchaeota</taxon>
        <taxon>MCG-1</taxon>
    </lineage>
</organism>
<accession>A0A0M0C1G4</accession>
<dbReference type="AlphaFoldDB" id="A0A0M0C1G4"/>